<dbReference type="InterPro" id="IPR029010">
    <property type="entry name" value="ThuA-like"/>
</dbReference>
<dbReference type="RefSeq" id="WP_206291262.1">
    <property type="nucleotide sequence ID" value="NZ_CP063458.1"/>
</dbReference>
<dbReference type="AlphaFoldDB" id="A0A7M2WRW7"/>
<dbReference type="Gene3D" id="3.40.50.880">
    <property type="match status" value="1"/>
</dbReference>
<feature type="signal peptide" evidence="1">
    <location>
        <begin position="1"/>
        <end position="23"/>
    </location>
</feature>
<reference evidence="3 4" key="1">
    <citation type="submission" date="2020-10" db="EMBL/GenBank/DDBJ databases">
        <title>Wide distribution of Phycisphaera-like planctomycetes from WD2101 soil group in peatlands and genome analysis of the first cultivated representative.</title>
        <authorList>
            <person name="Dedysh S.N."/>
            <person name="Beletsky A.V."/>
            <person name="Ivanova A."/>
            <person name="Kulichevskaya I.S."/>
            <person name="Suzina N.E."/>
            <person name="Philippov D.A."/>
            <person name="Rakitin A.L."/>
            <person name="Mardanov A.V."/>
            <person name="Ravin N.V."/>
        </authorList>
    </citation>
    <scope>NUCLEOTIDE SEQUENCE [LARGE SCALE GENOMIC DNA]</scope>
    <source>
        <strain evidence="3 4">M1803</strain>
    </source>
</reference>
<keyword evidence="4" id="KW-1185">Reference proteome</keyword>
<name>A0A7M2WRW7_9BACT</name>
<keyword evidence="1" id="KW-0732">Signal</keyword>
<dbReference type="Proteomes" id="UP000593765">
    <property type="component" value="Chromosome"/>
</dbReference>
<evidence type="ECO:0000313" key="4">
    <source>
        <dbReference type="Proteomes" id="UP000593765"/>
    </source>
</evidence>
<feature type="domain" description="ThuA-like" evidence="2">
    <location>
        <begin position="112"/>
        <end position="302"/>
    </location>
</feature>
<evidence type="ECO:0000313" key="3">
    <source>
        <dbReference type="EMBL" id="QOV88285.1"/>
    </source>
</evidence>
<gene>
    <name evidence="3" type="ORF">IPV69_18800</name>
</gene>
<organism evidence="3 4">
    <name type="scientific">Humisphaera borealis</name>
    <dbReference type="NCBI Taxonomy" id="2807512"/>
    <lineage>
        <taxon>Bacteria</taxon>
        <taxon>Pseudomonadati</taxon>
        <taxon>Planctomycetota</taxon>
        <taxon>Phycisphaerae</taxon>
        <taxon>Tepidisphaerales</taxon>
        <taxon>Tepidisphaeraceae</taxon>
        <taxon>Humisphaera</taxon>
    </lineage>
</organism>
<dbReference type="EMBL" id="CP063458">
    <property type="protein sequence ID" value="QOV88285.1"/>
    <property type="molecule type" value="Genomic_DNA"/>
</dbReference>
<evidence type="ECO:0000256" key="1">
    <source>
        <dbReference type="SAM" id="SignalP"/>
    </source>
</evidence>
<dbReference type="SUPFAM" id="SSF52317">
    <property type="entry name" value="Class I glutamine amidotransferase-like"/>
    <property type="match status" value="1"/>
</dbReference>
<feature type="chain" id="PRO_5034064488" evidence="1">
    <location>
        <begin position="24"/>
        <end position="345"/>
    </location>
</feature>
<dbReference type="Pfam" id="PF06283">
    <property type="entry name" value="ThuA"/>
    <property type="match status" value="1"/>
</dbReference>
<evidence type="ECO:0000259" key="2">
    <source>
        <dbReference type="Pfam" id="PF06283"/>
    </source>
</evidence>
<sequence>MPKRLLHLLASATMLLSIAQAYGHPVPESPQWLTYPGGEGPGKGKHIVLIAADQEYRSEQSMPMMARILSARHGFDCTVLFAVNDKGEVDPTMPVYPEKGKEFKQHQIPGLEHLASADLVIFFCRLLTLPMEERERIVRFIDSGKPFIAIRTANHGFHGALPYKINGKNVNWGNDVLGGTFMNHHGRWHADSTRGKIVEAMKDHPILSGISDIWGTSDVYRTYKEGTSLPEGCTALVWGQPLTGRKYDDPPNPKLEPLPVAWFKLWKTSTGKSARVFHTTMGSGDDFESAGLRRMIINASYWGIGMEDAIVPTSSVEYVGPYKPLGSGFNYKELGVVPKPPSAYK</sequence>
<dbReference type="InterPro" id="IPR029062">
    <property type="entry name" value="Class_I_gatase-like"/>
</dbReference>
<proteinExistence type="predicted"/>
<dbReference type="KEGG" id="hbs:IPV69_18800"/>
<protein>
    <submittedName>
        <fullName evidence="3">ThuA domain-containing protein</fullName>
    </submittedName>
</protein>
<accession>A0A7M2WRW7</accession>